<organism evidence="1 2">
    <name type="scientific">Cymbomonas tetramitiformis</name>
    <dbReference type="NCBI Taxonomy" id="36881"/>
    <lineage>
        <taxon>Eukaryota</taxon>
        <taxon>Viridiplantae</taxon>
        <taxon>Chlorophyta</taxon>
        <taxon>Pyramimonadophyceae</taxon>
        <taxon>Pyramimonadales</taxon>
        <taxon>Pyramimonadaceae</taxon>
        <taxon>Cymbomonas</taxon>
    </lineage>
</organism>
<protein>
    <submittedName>
        <fullName evidence="1">Uncharacterized protein</fullName>
    </submittedName>
</protein>
<keyword evidence="2" id="KW-1185">Reference proteome</keyword>
<dbReference type="EMBL" id="LGRX02034721">
    <property type="protein sequence ID" value="KAK3237034.1"/>
    <property type="molecule type" value="Genomic_DNA"/>
</dbReference>
<proteinExistence type="predicted"/>
<gene>
    <name evidence="1" type="ORF">CYMTET_52864</name>
</gene>
<reference evidence="1 2" key="1">
    <citation type="journal article" date="2015" name="Genome Biol. Evol.">
        <title>Comparative Genomics of a Bacterivorous Green Alga Reveals Evolutionary Causalities and Consequences of Phago-Mixotrophic Mode of Nutrition.</title>
        <authorList>
            <person name="Burns J.A."/>
            <person name="Paasch A."/>
            <person name="Narechania A."/>
            <person name="Kim E."/>
        </authorList>
    </citation>
    <scope>NUCLEOTIDE SEQUENCE [LARGE SCALE GENOMIC DNA]</scope>
    <source>
        <strain evidence="1 2">PLY_AMNH</strain>
    </source>
</reference>
<name>A0AAE0BJW1_9CHLO</name>
<sequence>MPRLFHVRTYVQFRLHTHSGHSASKDIARHYNFNSLEITNRFQFEIGLPPLIDQGNAGLLNDQLFKMLKVRLQLPTDTGTGKEKIEATAAEKTLLLVKKQAAEKNDMAFAQNTALMKTMADLVGTLVTVSQCNFTIDRR</sequence>
<dbReference type="AlphaFoldDB" id="A0AAE0BJW1"/>
<evidence type="ECO:0000313" key="2">
    <source>
        <dbReference type="Proteomes" id="UP001190700"/>
    </source>
</evidence>
<accession>A0AAE0BJW1</accession>
<dbReference type="Proteomes" id="UP001190700">
    <property type="component" value="Unassembled WGS sequence"/>
</dbReference>
<comment type="caution">
    <text evidence="1">The sequence shown here is derived from an EMBL/GenBank/DDBJ whole genome shotgun (WGS) entry which is preliminary data.</text>
</comment>
<evidence type="ECO:0000313" key="1">
    <source>
        <dbReference type="EMBL" id="KAK3237034.1"/>
    </source>
</evidence>